<reference evidence="1" key="1">
    <citation type="journal article" date="2015" name="Genom Data">
        <title>Genome sequences of six Phytophthora species associated with forests in New Zealand.</title>
        <authorList>
            <person name="Studholme D.J."/>
            <person name="McDougal R.L."/>
            <person name="Sambles C."/>
            <person name="Hansen E."/>
            <person name="Hardy G."/>
            <person name="Grant M."/>
            <person name="Ganley R.J."/>
            <person name="Williams N.M."/>
        </authorList>
    </citation>
    <scope>NUCLEOTIDE SEQUENCE</scope>
    <source>
        <strain evidence="1">NZFS 2646</strain>
        <strain evidence="2">NZFS 3630</strain>
    </source>
</reference>
<evidence type="ECO:0000313" key="6">
    <source>
        <dbReference type="Proteomes" id="UP000285883"/>
    </source>
</evidence>
<dbReference type="SUPFAM" id="SSF55729">
    <property type="entry name" value="Acyl-CoA N-acyltransferases (Nat)"/>
    <property type="match status" value="1"/>
</dbReference>
<organism evidence="4 5">
    <name type="scientific">Phytophthora kernoviae</name>
    <dbReference type="NCBI Taxonomy" id="325452"/>
    <lineage>
        <taxon>Eukaryota</taxon>
        <taxon>Sar</taxon>
        <taxon>Stramenopiles</taxon>
        <taxon>Oomycota</taxon>
        <taxon>Peronosporomycetes</taxon>
        <taxon>Peronosporales</taxon>
        <taxon>Peronosporaceae</taxon>
        <taxon>Phytophthora</taxon>
    </lineage>
</organism>
<evidence type="ECO:0000313" key="1">
    <source>
        <dbReference type="EMBL" id="KAG2507377.1"/>
    </source>
</evidence>
<evidence type="ECO:0000313" key="5">
    <source>
        <dbReference type="Proteomes" id="UP000285624"/>
    </source>
</evidence>
<comment type="caution">
    <text evidence="4">The sequence shown here is derived from an EMBL/GenBank/DDBJ whole genome shotgun (WGS) entry which is preliminary data.</text>
</comment>
<sequence>MATRAIRTRQYRAGDLADIARIFCETSLLLDDDKTFQHRWAAIARECVATDLADIPSNYMISGGNFWVATTKTDDDQGDDGEIVGMAALQRKSQTEGEKSDTFPTLFEDPAYFELCTLVKQF</sequence>
<proteinExistence type="predicted"/>
<evidence type="ECO:0000313" key="3">
    <source>
        <dbReference type="EMBL" id="RLN37757.1"/>
    </source>
</evidence>
<keyword evidence="5" id="KW-1185">Reference proteome</keyword>
<dbReference type="AlphaFoldDB" id="A0A3R7KR18"/>
<dbReference type="EMBL" id="MAYM02000526">
    <property type="protein sequence ID" value="RLN37757.1"/>
    <property type="molecule type" value="Genomic_DNA"/>
</dbReference>
<dbReference type="Proteomes" id="UP000285624">
    <property type="component" value="Unassembled WGS sequence"/>
</dbReference>
<dbReference type="Gene3D" id="3.40.630.30">
    <property type="match status" value="1"/>
</dbReference>
<dbReference type="InterPro" id="IPR016181">
    <property type="entry name" value="Acyl_CoA_acyltransferase"/>
</dbReference>
<reference evidence="1" key="3">
    <citation type="submission" date="2020-06" db="EMBL/GenBank/DDBJ databases">
        <authorList>
            <person name="Studholme D.J."/>
        </authorList>
    </citation>
    <scope>NUCLEOTIDE SEQUENCE</scope>
    <source>
        <strain evidence="1">NZFS 2646</strain>
        <strain evidence="2">NZFS 3630</strain>
    </source>
</reference>
<dbReference type="EMBL" id="JPWV03000610">
    <property type="protein sequence ID" value="KAG2507377.1"/>
    <property type="molecule type" value="Genomic_DNA"/>
</dbReference>
<evidence type="ECO:0000313" key="4">
    <source>
        <dbReference type="EMBL" id="RLN76184.1"/>
    </source>
</evidence>
<dbReference type="Proteomes" id="UP000785171">
    <property type="component" value="Unassembled WGS sequence"/>
</dbReference>
<dbReference type="EMBL" id="MBDN02000339">
    <property type="protein sequence ID" value="RLN76184.1"/>
    <property type="molecule type" value="Genomic_DNA"/>
</dbReference>
<reference evidence="5 6" key="2">
    <citation type="submission" date="2018-07" db="EMBL/GenBank/DDBJ databases">
        <title>Genome sequencing of oomycete isolates from Chile give support for New Zealand origin for Phytophthora kernoviae and make available the first Nothophytophthora sp. genome.</title>
        <authorList>
            <person name="Studholme D.J."/>
            <person name="Sanfuentes E."/>
            <person name="Panda P."/>
            <person name="Hill R."/>
            <person name="Sambles C."/>
            <person name="Grant M."/>
            <person name="Williams N.M."/>
            <person name="Mcdougal R.L."/>
        </authorList>
    </citation>
    <scope>NUCLEOTIDE SEQUENCE [LARGE SCALE GENOMIC DNA]</scope>
    <source>
        <strain evidence="3">Chile2</strain>
        <strain evidence="4">Chile4</strain>
    </source>
</reference>
<dbReference type="EMBL" id="JPWU03000632">
    <property type="protein sequence ID" value="KAG2509926.1"/>
    <property type="molecule type" value="Genomic_DNA"/>
</dbReference>
<accession>A0A3R7KR18</accession>
<protein>
    <recommendedName>
        <fullName evidence="7">N-acetyltransferase domain-containing protein</fullName>
    </recommendedName>
</protein>
<dbReference type="Proteomes" id="UP000285883">
    <property type="component" value="Unassembled WGS sequence"/>
</dbReference>
<dbReference type="Proteomes" id="UP000792063">
    <property type="component" value="Unassembled WGS sequence"/>
</dbReference>
<name>A0A3R7KR18_9STRA</name>
<gene>
    <name evidence="3" type="ORF">BBI17_007746</name>
    <name evidence="4" type="ORF">BBO99_00007753</name>
    <name evidence="1" type="ORF">JM16_008981</name>
    <name evidence="2" type="ORF">JM18_009014</name>
</gene>
<evidence type="ECO:0000313" key="2">
    <source>
        <dbReference type="EMBL" id="KAG2509926.1"/>
    </source>
</evidence>
<evidence type="ECO:0008006" key="7">
    <source>
        <dbReference type="Google" id="ProtNLM"/>
    </source>
</evidence>